<organism evidence="2 3">
    <name type="scientific">Sandaracinus amylolyticus</name>
    <dbReference type="NCBI Taxonomy" id="927083"/>
    <lineage>
        <taxon>Bacteria</taxon>
        <taxon>Pseudomonadati</taxon>
        <taxon>Myxococcota</taxon>
        <taxon>Polyangia</taxon>
        <taxon>Polyangiales</taxon>
        <taxon>Sandaracinaceae</taxon>
        <taxon>Sandaracinus</taxon>
    </lineage>
</organism>
<dbReference type="STRING" id="927083.DB32_000272"/>
<dbReference type="KEGG" id="samy:DB32_000272"/>
<sequence>MIVRGVVAAIVALVTLSACTLRDDPALTDRDAGASDAARDAQFADAPFDAGFSCRPGVVACAGSVHYRCGDDGVSRVDETTCPEACDAELGCVTCAPGTRRCEGSASMACNDEGTGWTFGRDCADWGVACGEGGWCEDACATAEARRSYVGCEYFATPLPNWPDLEQHGFDFRIVVTNPEPMPVQVTIYRGTRLVERKLIVPGGFADIALPWIDDLSFPYDGTPWQSAVIEGGAYRIISTRPVIVAQFNPFHYVAGVEHSYSNDASLLLPVHALGTEYVGLSYPPISSTSDSWPGYLALVGTTPEPANVEITPRVDVAADEGGRWPATSAGTTIRFALARGEVATITSSVPPLCDATHPRHVEGLCYEAAHDLTGTRIVSDRPIEAFGAHVCAYVPFDTRACDHLETTLAPLGTWGSRFETMPLRDPETDVENLVRVVAGHDGTTLAIDPPQRGIDASLVLDAGEHVDFLLSEAVSIVSSRPVQIGQLLLGQHVRTPPLERGDPGLTILVPQQQFRDSYVFVTPTSYAPTVRGQSWVLVSREPGAEITLDGEVIDATWMRVGDRELAIVPVAGGAHRASASSTFGLVAYGLGEYTSYAYPAGLDLRVIPF</sequence>
<feature type="domain" description="IgGFc-binding protein N-terminal" evidence="1">
    <location>
        <begin position="264"/>
        <end position="590"/>
    </location>
</feature>
<keyword evidence="3" id="KW-1185">Reference proteome</keyword>
<evidence type="ECO:0000313" key="2">
    <source>
        <dbReference type="EMBL" id="AKF03123.1"/>
    </source>
</evidence>
<dbReference type="InterPro" id="IPR035234">
    <property type="entry name" value="IgGFc-bd_N"/>
</dbReference>
<gene>
    <name evidence="2" type="ORF">DB32_000272</name>
</gene>
<dbReference type="PROSITE" id="PS51257">
    <property type="entry name" value="PROKAR_LIPOPROTEIN"/>
    <property type="match status" value="1"/>
</dbReference>
<dbReference type="AlphaFoldDB" id="A0A0F6VYV2"/>
<proteinExistence type="predicted"/>
<evidence type="ECO:0000259" key="1">
    <source>
        <dbReference type="Pfam" id="PF17517"/>
    </source>
</evidence>
<dbReference type="Proteomes" id="UP000034883">
    <property type="component" value="Chromosome"/>
</dbReference>
<dbReference type="PANTHER" id="PTHR46534:SF1">
    <property type="entry name" value="IGGFC-BINDING PROTEIN N-TERMINAL DOMAIN-CONTAINING PROTEIN"/>
    <property type="match status" value="1"/>
</dbReference>
<reference evidence="2 3" key="1">
    <citation type="submission" date="2015-03" db="EMBL/GenBank/DDBJ databases">
        <title>Genome assembly of Sandaracinus amylolyticus DSM 53668.</title>
        <authorList>
            <person name="Sharma G."/>
            <person name="Subramanian S."/>
        </authorList>
    </citation>
    <scope>NUCLEOTIDE SEQUENCE [LARGE SCALE GENOMIC DNA]</scope>
    <source>
        <strain evidence="2 3">DSM 53668</strain>
    </source>
</reference>
<accession>A0A0F6VYV2</accession>
<evidence type="ECO:0000313" key="3">
    <source>
        <dbReference type="Proteomes" id="UP000034883"/>
    </source>
</evidence>
<protein>
    <submittedName>
        <fullName evidence="2">Hemagglutinin/hemolysin-related protein</fullName>
    </submittedName>
</protein>
<dbReference type="PANTHER" id="PTHR46534">
    <property type="entry name" value="IGGFC_BINDING DOMAIN-CONTAINING PROTEIN"/>
    <property type="match status" value="1"/>
</dbReference>
<dbReference type="EMBL" id="CP011125">
    <property type="protein sequence ID" value="AKF03123.1"/>
    <property type="molecule type" value="Genomic_DNA"/>
</dbReference>
<dbReference type="Pfam" id="PF17517">
    <property type="entry name" value="IgGFc_binding"/>
    <property type="match status" value="1"/>
</dbReference>
<name>A0A0F6VYV2_9BACT</name>